<sequence length="116" mass="12701">MNSLLSTLVNLISIISPVIIFGACCYFLSKKSAVEAILMTIGSGIALLTTLFYSVLMPFLLGDRHLVYTDVSKYYTLIGVISFIASLCFAAGFLILIINTIKKNTVTHDQFPKSID</sequence>
<keyword evidence="1" id="KW-1133">Transmembrane helix</keyword>
<organism evidence="2 3">
    <name type="scientific">Pedobacter riviphilus</name>
    <dbReference type="NCBI Taxonomy" id="2766984"/>
    <lineage>
        <taxon>Bacteria</taxon>
        <taxon>Pseudomonadati</taxon>
        <taxon>Bacteroidota</taxon>
        <taxon>Sphingobacteriia</taxon>
        <taxon>Sphingobacteriales</taxon>
        <taxon>Sphingobacteriaceae</taxon>
        <taxon>Pedobacter</taxon>
    </lineage>
</organism>
<proteinExistence type="predicted"/>
<evidence type="ECO:0000313" key="2">
    <source>
        <dbReference type="EMBL" id="QNR84678.1"/>
    </source>
</evidence>
<keyword evidence="3" id="KW-1185">Reference proteome</keyword>
<reference evidence="2 3" key="1">
    <citation type="submission" date="2020-09" db="EMBL/GenBank/DDBJ databases">
        <title>Pedobacter sp. SW-16 isolated from soil near Yeocheon.</title>
        <authorList>
            <person name="Im H.S."/>
            <person name="Joung Y."/>
            <person name="Lee S.-S."/>
        </authorList>
    </citation>
    <scope>NUCLEOTIDE SEQUENCE [LARGE SCALE GENOMIC DNA]</scope>
    <source>
        <strain evidence="2 3">SW-16</strain>
    </source>
</reference>
<feature type="transmembrane region" description="Helical" evidence="1">
    <location>
        <begin position="36"/>
        <end position="62"/>
    </location>
</feature>
<dbReference type="RefSeq" id="WP_167296340.1">
    <property type="nucleotide sequence ID" value="NZ_CP061171.1"/>
</dbReference>
<name>A0ABX6TGQ6_9SPHI</name>
<keyword evidence="1" id="KW-0472">Membrane</keyword>
<dbReference type="Proteomes" id="UP000516439">
    <property type="component" value="Chromosome"/>
</dbReference>
<feature type="transmembrane region" description="Helical" evidence="1">
    <location>
        <begin position="6"/>
        <end position="29"/>
    </location>
</feature>
<dbReference type="EMBL" id="CP061171">
    <property type="protein sequence ID" value="QNR84678.1"/>
    <property type="molecule type" value="Genomic_DNA"/>
</dbReference>
<evidence type="ECO:0000313" key="3">
    <source>
        <dbReference type="Proteomes" id="UP000516439"/>
    </source>
</evidence>
<feature type="transmembrane region" description="Helical" evidence="1">
    <location>
        <begin position="74"/>
        <end position="98"/>
    </location>
</feature>
<protein>
    <submittedName>
        <fullName evidence="2">Uncharacterized protein</fullName>
    </submittedName>
</protein>
<accession>A0ABX6TGQ6</accession>
<gene>
    <name evidence="2" type="ORF">H9N25_22760</name>
</gene>
<keyword evidence="1" id="KW-0812">Transmembrane</keyword>
<evidence type="ECO:0000256" key="1">
    <source>
        <dbReference type="SAM" id="Phobius"/>
    </source>
</evidence>